<evidence type="ECO:0000313" key="3">
    <source>
        <dbReference type="Proteomes" id="UP000075884"/>
    </source>
</evidence>
<feature type="compositionally biased region" description="Basic and acidic residues" evidence="1">
    <location>
        <begin position="86"/>
        <end position="105"/>
    </location>
</feature>
<reference evidence="2" key="2">
    <citation type="submission" date="2020-05" db="UniProtKB">
        <authorList>
            <consortium name="EnsemblMetazoa"/>
        </authorList>
    </citation>
    <scope>IDENTIFICATION</scope>
    <source>
        <strain evidence="2">WRAIR2</strain>
    </source>
</reference>
<sequence>MTRRQAAGSRTTMVSPGPVLIFGLIVLCSVGTLLPAADGALLPAAIADSPVYFGGIVPANGRFGKKIQHFPTVVSTAQHPGALGGRELHQAEGDRADNAEYHQDEQLNVQPAVGRVDEAGRGSHRLR</sequence>
<dbReference type="AlphaFoldDB" id="A0A182NC32"/>
<evidence type="ECO:0000256" key="1">
    <source>
        <dbReference type="SAM" id="MobiDB-lite"/>
    </source>
</evidence>
<reference evidence="3" key="1">
    <citation type="submission" date="2013-03" db="EMBL/GenBank/DDBJ databases">
        <title>The Genome Sequence of Anopheles dirus WRAIR2.</title>
        <authorList>
            <consortium name="The Broad Institute Genomics Platform"/>
            <person name="Neafsey D.E."/>
            <person name="Walton C."/>
            <person name="Walker B."/>
            <person name="Young S.K."/>
            <person name="Zeng Q."/>
            <person name="Gargeya S."/>
            <person name="Fitzgerald M."/>
            <person name="Haas B."/>
            <person name="Abouelleil A."/>
            <person name="Allen A.W."/>
            <person name="Alvarado L."/>
            <person name="Arachchi H.M."/>
            <person name="Berlin A.M."/>
            <person name="Chapman S.B."/>
            <person name="Gainer-Dewar J."/>
            <person name="Goldberg J."/>
            <person name="Griggs A."/>
            <person name="Gujja S."/>
            <person name="Hansen M."/>
            <person name="Howarth C."/>
            <person name="Imamovic A."/>
            <person name="Ireland A."/>
            <person name="Larimer J."/>
            <person name="McCowan C."/>
            <person name="Murphy C."/>
            <person name="Pearson M."/>
            <person name="Poon T.W."/>
            <person name="Priest M."/>
            <person name="Roberts A."/>
            <person name="Saif S."/>
            <person name="Shea T."/>
            <person name="Sisk P."/>
            <person name="Sykes S."/>
            <person name="Wortman J."/>
            <person name="Nusbaum C."/>
            <person name="Birren B."/>
        </authorList>
    </citation>
    <scope>NUCLEOTIDE SEQUENCE [LARGE SCALE GENOMIC DNA]</scope>
    <source>
        <strain evidence="3">WRAIR2</strain>
    </source>
</reference>
<dbReference type="Proteomes" id="UP000075884">
    <property type="component" value="Unassembled WGS sequence"/>
</dbReference>
<keyword evidence="3" id="KW-1185">Reference proteome</keyword>
<name>A0A182NC32_9DIPT</name>
<feature type="region of interest" description="Disordered" evidence="1">
    <location>
        <begin position="78"/>
        <end position="127"/>
    </location>
</feature>
<dbReference type="EnsemblMetazoa" id="ADIR005196-RA">
    <property type="protein sequence ID" value="ADIR005196-PA"/>
    <property type="gene ID" value="ADIR005196"/>
</dbReference>
<evidence type="ECO:0000313" key="2">
    <source>
        <dbReference type="EnsemblMetazoa" id="ADIR005196-PA"/>
    </source>
</evidence>
<accession>A0A182NC32</accession>
<dbReference type="VEuPathDB" id="VectorBase:ADIR005196"/>
<organism evidence="2 3">
    <name type="scientific">Anopheles dirus</name>
    <dbReference type="NCBI Taxonomy" id="7168"/>
    <lineage>
        <taxon>Eukaryota</taxon>
        <taxon>Metazoa</taxon>
        <taxon>Ecdysozoa</taxon>
        <taxon>Arthropoda</taxon>
        <taxon>Hexapoda</taxon>
        <taxon>Insecta</taxon>
        <taxon>Pterygota</taxon>
        <taxon>Neoptera</taxon>
        <taxon>Endopterygota</taxon>
        <taxon>Diptera</taxon>
        <taxon>Nematocera</taxon>
        <taxon>Culicoidea</taxon>
        <taxon>Culicidae</taxon>
        <taxon>Anophelinae</taxon>
        <taxon>Anopheles</taxon>
    </lineage>
</organism>
<protein>
    <submittedName>
        <fullName evidence="2">Uncharacterized protein</fullName>
    </submittedName>
</protein>
<proteinExistence type="predicted"/>